<feature type="region of interest" description="Disordered" evidence="1">
    <location>
        <begin position="1"/>
        <end position="33"/>
    </location>
</feature>
<dbReference type="Proteomes" id="UP000032141">
    <property type="component" value="Unassembled WGS sequence"/>
</dbReference>
<reference evidence="3" key="2">
    <citation type="submission" date="2015-06" db="UniProtKB">
        <authorList>
            <consortium name="EnsemblPlants"/>
        </authorList>
    </citation>
    <scope>IDENTIFICATION</scope>
</reference>
<dbReference type="eggNOG" id="KOG0017">
    <property type="taxonomic scope" value="Eukaryota"/>
</dbReference>
<dbReference type="AlphaFoldDB" id="A0A0D2ZYK2"/>
<proteinExistence type="predicted"/>
<sequence length="157" mass="17044">MKDREARAHASEGTSGAGSSNHGAEGEGRESDVKALATYSGAPSIRGNDHDFIRRFEMDALIKMLKDNGNIHGIDLNKSNARTEYTFARNAKMNDKLNAFRSSLNIVIMLALIVDSGASHHMISDTNLIKDIEPSNGHVMITNGDKIPIRGIGNLKL</sequence>
<feature type="compositionally biased region" description="Polar residues" evidence="1">
    <location>
        <begin position="12"/>
        <end position="22"/>
    </location>
</feature>
<reference evidence="3" key="1">
    <citation type="journal article" date="2014" name="Genome Biol.">
        <title>Transcriptome and methylome profiling reveals relics of genome dominance in the mesopolyploid Brassica oleracea.</title>
        <authorList>
            <person name="Parkin I.A."/>
            <person name="Koh C."/>
            <person name="Tang H."/>
            <person name="Robinson S.J."/>
            <person name="Kagale S."/>
            <person name="Clarke W.E."/>
            <person name="Town C.D."/>
            <person name="Nixon J."/>
            <person name="Krishnakumar V."/>
            <person name="Bidwell S.L."/>
            <person name="Denoeud F."/>
            <person name="Belcram H."/>
            <person name="Links M.G."/>
            <person name="Just J."/>
            <person name="Clarke C."/>
            <person name="Bender T."/>
            <person name="Huebert T."/>
            <person name="Mason A.S."/>
            <person name="Pires J.C."/>
            <person name="Barker G."/>
            <person name="Moore J."/>
            <person name="Walley P.G."/>
            <person name="Manoli S."/>
            <person name="Batley J."/>
            <person name="Edwards D."/>
            <person name="Nelson M.N."/>
            <person name="Wang X."/>
            <person name="Paterson A.H."/>
            <person name="King G."/>
            <person name="Bancroft I."/>
            <person name="Chalhoub B."/>
            <person name="Sharpe A.G."/>
        </authorList>
    </citation>
    <scope>NUCLEOTIDE SEQUENCE [LARGE SCALE GENOMIC DNA]</scope>
    <source>
        <strain evidence="3">cv. TO1000</strain>
    </source>
</reference>
<feature type="compositionally biased region" description="Basic and acidic residues" evidence="1">
    <location>
        <begin position="24"/>
        <end position="33"/>
    </location>
</feature>
<evidence type="ECO:0000256" key="1">
    <source>
        <dbReference type="SAM" id="MobiDB-lite"/>
    </source>
</evidence>
<dbReference type="EnsemblPlants" id="Bo09206s010.1">
    <property type="protein sequence ID" value="Bo09206s010.1"/>
    <property type="gene ID" value="Bo09206s010"/>
</dbReference>
<dbReference type="HOGENOM" id="CLU_1680388_0_0_1"/>
<accession>A0A0D2ZYK2</accession>
<name>A0A0D2ZYK2_BRAOL</name>
<protein>
    <recommendedName>
        <fullName evidence="2">Retrovirus-related Pol polyprotein from transposon TNT 1-94-like beta-barrel domain-containing protein</fullName>
    </recommendedName>
</protein>
<feature type="compositionally biased region" description="Basic and acidic residues" evidence="1">
    <location>
        <begin position="1"/>
        <end position="10"/>
    </location>
</feature>
<keyword evidence="4" id="KW-1185">Reference proteome</keyword>
<dbReference type="Gramene" id="Bo09206s010.1">
    <property type="protein sequence ID" value="Bo09206s010.1"/>
    <property type="gene ID" value="Bo09206s010"/>
</dbReference>
<dbReference type="InterPro" id="IPR054722">
    <property type="entry name" value="PolX-like_BBD"/>
</dbReference>
<evidence type="ECO:0000259" key="2">
    <source>
        <dbReference type="Pfam" id="PF22936"/>
    </source>
</evidence>
<dbReference type="Pfam" id="PF22936">
    <property type="entry name" value="Pol_BBD"/>
    <property type="match status" value="1"/>
</dbReference>
<evidence type="ECO:0000313" key="3">
    <source>
        <dbReference type="EnsemblPlants" id="Bo09206s010.1"/>
    </source>
</evidence>
<organism evidence="3 4">
    <name type="scientific">Brassica oleracea var. oleracea</name>
    <dbReference type="NCBI Taxonomy" id="109376"/>
    <lineage>
        <taxon>Eukaryota</taxon>
        <taxon>Viridiplantae</taxon>
        <taxon>Streptophyta</taxon>
        <taxon>Embryophyta</taxon>
        <taxon>Tracheophyta</taxon>
        <taxon>Spermatophyta</taxon>
        <taxon>Magnoliopsida</taxon>
        <taxon>eudicotyledons</taxon>
        <taxon>Gunneridae</taxon>
        <taxon>Pentapetalae</taxon>
        <taxon>rosids</taxon>
        <taxon>malvids</taxon>
        <taxon>Brassicales</taxon>
        <taxon>Brassicaceae</taxon>
        <taxon>Brassiceae</taxon>
        <taxon>Brassica</taxon>
    </lineage>
</organism>
<evidence type="ECO:0000313" key="4">
    <source>
        <dbReference type="Proteomes" id="UP000032141"/>
    </source>
</evidence>
<feature type="domain" description="Retrovirus-related Pol polyprotein from transposon TNT 1-94-like beta-barrel" evidence="2">
    <location>
        <begin position="113"/>
        <end position="156"/>
    </location>
</feature>